<dbReference type="EMBL" id="AP012204">
    <property type="protein sequence ID" value="BAK37984.1"/>
    <property type="molecule type" value="Genomic_DNA"/>
</dbReference>
<dbReference type="Gene3D" id="3.40.50.1980">
    <property type="entry name" value="Nitrogenase molybdenum iron protein domain"/>
    <property type="match status" value="2"/>
</dbReference>
<dbReference type="Proteomes" id="UP000007947">
    <property type="component" value="Chromosome"/>
</dbReference>
<dbReference type="eggNOG" id="COG0614">
    <property type="taxonomic scope" value="Bacteria"/>
</dbReference>
<dbReference type="InterPro" id="IPR051313">
    <property type="entry name" value="Bact_iron-sidero_bind"/>
</dbReference>
<evidence type="ECO:0000256" key="2">
    <source>
        <dbReference type="ARBA" id="ARBA00008814"/>
    </source>
</evidence>
<keyword evidence="3" id="KW-0813">Transport</keyword>
<dbReference type="AlphaFoldDB" id="F5XG50"/>
<evidence type="ECO:0000313" key="8">
    <source>
        <dbReference type="Proteomes" id="UP000007947"/>
    </source>
</evidence>
<dbReference type="OrthoDB" id="7941913at2"/>
<organism evidence="7 8">
    <name type="scientific">Microlunatus phosphovorus (strain ATCC 700054 / DSM 10555 / JCM 9379 / NBRC 101784 / NCIMB 13414 / VKM Ac-1990 / NM-1)</name>
    <dbReference type="NCBI Taxonomy" id="1032480"/>
    <lineage>
        <taxon>Bacteria</taxon>
        <taxon>Bacillati</taxon>
        <taxon>Actinomycetota</taxon>
        <taxon>Actinomycetes</taxon>
        <taxon>Propionibacteriales</taxon>
        <taxon>Propionibacteriaceae</taxon>
        <taxon>Microlunatus</taxon>
    </lineage>
</organism>
<evidence type="ECO:0000256" key="3">
    <source>
        <dbReference type="ARBA" id="ARBA00022448"/>
    </source>
</evidence>
<proteinExistence type="inferred from homology"/>
<evidence type="ECO:0000313" key="7">
    <source>
        <dbReference type="EMBL" id="BAK37984.1"/>
    </source>
</evidence>
<dbReference type="Pfam" id="PF01497">
    <property type="entry name" value="Peripla_BP_2"/>
    <property type="match status" value="1"/>
</dbReference>
<dbReference type="PANTHER" id="PTHR30532">
    <property type="entry name" value="IRON III DICITRATE-BINDING PERIPLASMIC PROTEIN"/>
    <property type="match status" value="1"/>
</dbReference>
<reference evidence="7 8" key="1">
    <citation type="submission" date="2011-05" db="EMBL/GenBank/DDBJ databases">
        <title>Whole genome sequence of Microlunatus phosphovorus NM-1.</title>
        <authorList>
            <person name="Hosoyama A."/>
            <person name="Sasaki K."/>
            <person name="Harada T."/>
            <person name="Igarashi R."/>
            <person name="Kawakoshi A."/>
            <person name="Sasagawa M."/>
            <person name="Fukada J."/>
            <person name="Nakamura S."/>
            <person name="Katano Y."/>
            <person name="Hanada S."/>
            <person name="Kamagata Y."/>
            <person name="Nakamura N."/>
            <person name="Yamazaki S."/>
            <person name="Fujita N."/>
        </authorList>
    </citation>
    <scope>NUCLEOTIDE SEQUENCE [LARGE SCALE GENOMIC DNA]</scope>
    <source>
        <strain evidence="8">ATCC 700054 / DSM 10555 / JCM 9379 / NBRC 101784 / NCIMB 13414 / VKM Ac-1990 / NM-1</strain>
    </source>
</reference>
<gene>
    <name evidence="7" type="ordered locus">MLP_49700</name>
</gene>
<dbReference type="PROSITE" id="PS51257">
    <property type="entry name" value="PROKAR_LIPOPROTEIN"/>
    <property type="match status" value="1"/>
</dbReference>
<sequence>MHRGLLGRRSLLAGLAALGAAGLVGCNASAGGSSDEASPTGAARFSYTDARGKVVEFDLPATGIVAQSSVAATLLDFGYQVAGVYGDLKPVDGKLSYQAGDLDLSKVTVLADVYGEFDVEKLAAMNPQVVIDLMFVKDELWYLPDDLLAKVEKVCPTIAMEMLDLGLVEIINDFAELSGKLGADLNAPLVTDAKKAFDDATAQAKEAIAAKPGLTVVGISRTADQVWITNANQAPDLAYWKSLGAKMIDHGGKPDTYFTEISYEQLDKFSADIIYDDSRAGYNEAADNQPTWRALPAVRAGQVVAWRPAAPYSWKTNAPILTEFATTYAQSQKVT</sequence>
<protein>
    <submittedName>
        <fullName evidence="7">Putative iron-siderophore ABC transporter substrate-binding protein</fullName>
    </submittedName>
</protein>
<feature type="signal peptide" evidence="5">
    <location>
        <begin position="1"/>
        <end position="30"/>
    </location>
</feature>
<dbReference type="GO" id="GO:0030288">
    <property type="term" value="C:outer membrane-bounded periplasmic space"/>
    <property type="evidence" value="ECO:0007669"/>
    <property type="project" value="TreeGrafter"/>
</dbReference>
<dbReference type="PANTHER" id="PTHR30532:SF24">
    <property type="entry name" value="FERRIC ENTEROBACTIN-BINDING PERIPLASMIC PROTEIN FEPB"/>
    <property type="match status" value="1"/>
</dbReference>
<dbReference type="SUPFAM" id="SSF53807">
    <property type="entry name" value="Helical backbone' metal receptor"/>
    <property type="match status" value="1"/>
</dbReference>
<dbReference type="InterPro" id="IPR006311">
    <property type="entry name" value="TAT_signal"/>
</dbReference>
<feature type="domain" description="Fe/B12 periplasmic-binding" evidence="6">
    <location>
        <begin position="53"/>
        <end position="335"/>
    </location>
</feature>
<dbReference type="GO" id="GO:1901678">
    <property type="term" value="P:iron coordination entity transport"/>
    <property type="evidence" value="ECO:0007669"/>
    <property type="project" value="UniProtKB-ARBA"/>
</dbReference>
<keyword evidence="8" id="KW-1185">Reference proteome</keyword>
<evidence type="ECO:0000256" key="5">
    <source>
        <dbReference type="SAM" id="SignalP"/>
    </source>
</evidence>
<dbReference type="HOGENOM" id="CLU_062437_0_0_11"/>
<accession>F5XG50</accession>
<dbReference type="STRING" id="1032480.MLP_49700"/>
<feature type="chain" id="PRO_5003335065" evidence="5">
    <location>
        <begin position="31"/>
        <end position="335"/>
    </location>
</feature>
<comment type="similarity">
    <text evidence="2">Belongs to the bacterial solute-binding protein 8 family.</text>
</comment>
<dbReference type="KEGG" id="mph:MLP_49700"/>
<dbReference type="PROSITE" id="PS51318">
    <property type="entry name" value="TAT"/>
    <property type="match status" value="1"/>
</dbReference>
<evidence type="ECO:0000259" key="6">
    <source>
        <dbReference type="PROSITE" id="PS50983"/>
    </source>
</evidence>
<name>F5XG50_MICPN</name>
<dbReference type="InterPro" id="IPR002491">
    <property type="entry name" value="ABC_transptr_periplasmic_BD"/>
</dbReference>
<dbReference type="RefSeq" id="WP_013865802.1">
    <property type="nucleotide sequence ID" value="NC_015635.1"/>
</dbReference>
<keyword evidence="4 5" id="KW-0732">Signal</keyword>
<evidence type="ECO:0000256" key="4">
    <source>
        <dbReference type="ARBA" id="ARBA00022729"/>
    </source>
</evidence>
<dbReference type="PROSITE" id="PS50983">
    <property type="entry name" value="FE_B12_PBP"/>
    <property type="match status" value="1"/>
</dbReference>
<comment type="subcellular location">
    <subcellularLocation>
        <location evidence="1">Cell envelope</location>
    </subcellularLocation>
</comment>
<evidence type="ECO:0000256" key="1">
    <source>
        <dbReference type="ARBA" id="ARBA00004196"/>
    </source>
</evidence>